<dbReference type="Gene3D" id="2.30.30.140">
    <property type="match status" value="1"/>
</dbReference>
<keyword evidence="3" id="KW-0539">Nucleus</keyword>
<organism evidence="6 7">
    <name type="scientific">Bifiguratus adelaidae</name>
    <dbReference type="NCBI Taxonomy" id="1938954"/>
    <lineage>
        <taxon>Eukaryota</taxon>
        <taxon>Fungi</taxon>
        <taxon>Fungi incertae sedis</taxon>
        <taxon>Mucoromycota</taxon>
        <taxon>Mucoromycotina</taxon>
        <taxon>Endogonomycetes</taxon>
        <taxon>Endogonales</taxon>
        <taxon>Endogonales incertae sedis</taxon>
        <taxon>Bifiguratus</taxon>
    </lineage>
</organism>
<evidence type="ECO:0000259" key="5">
    <source>
        <dbReference type="PROSITE" id="PS50304"/>
    </source>
</evidence>
<evidence type="ECO:0000313" key="7">
    <source>
        <dbReference type="Proteomes" id="UP000242875"/>
    </source>
</evidence>
<feature type="region of interest" description="Disordered" evidence="4">
    <location>
        <begin position="47"/>
        <end position="83"/>
    </location>
</feature>
<feature type="region of interest" description="Disordered" evidence="4">
    <location>
        <begin position="194"/>
        <end position="246"/>
    </location>
</feature>
<dbReference type="Pfam" id="PF06003">
    <property type="entry name" value="SMN_Tudor"/>
    <property type="match status" value="1"/>
</dbReference>
<sequence>MSADELTSYRHQLDQVEQLLQNDPQNDEYIKLKADLVELITLTSQLVESQPKEQPSKKRPAPDDASPNEYSSPAYAPPPTKARPWAVGDKCLAKYSGDGKFYPAKITAIGGAGQVFSVMFQGYDDVEVLKAEDIRVIPGSAEAKQSAVGVFEQGADKKKKQKDKEKPKGPKAPSEHIIKQKAWLNFAQGANKKKKLGATPINKKSIFKTPDNPEGRVGVVGSGRGMTNYQRRGKHIYEPTEGGEED</sequence>
<dbReference type="Proteomes" id="UP000242875">
    <property type="component" value="Unassembled WGS sequence"/>
</dbReference>
<dbReference type="GO" id="GO:0015030">
    <property type="term" value="C:Cajal body"/>
    <property type="evidence" value="ECO:0007669"/>
    <property type="project" value="UniProtKB-SubCell"/>
</dbReference>
<name>A0A261XY16_9FUNG</name>
<comment type="similarity">
    <text evidence="2">Belongs to the SMN family.</text>
</comment>
<feature type="region of interest" description="Disordered" evidence="4">
    <location>
        <begin position="145"/>
        <end position="177"/>
    </location>
</feature>
<reference evidence="6 7" key="1">
    <citation type="journal article" date="2017" name="Mycologia">
        <title>Bifiguratus adelaidae, gen. et sp. nov., a new member of Mucoromycotina in endophytic and soil-dwelling habitats.</title>
        <authorList>
            <person name="Torres-Cruz T.J."/>
            <person name="Billingsley Tobias T.L."/>
            <person name="Almatruk M."/>
            <person name="Hesse C."/>
            <person name="Kuske C.R."/>
            <person name="Desiro A."/>
            <person name="Benucci G.M."/>
            <person name="Bonito G."/>
            <person name="Stajich J.E."/>
            <person name="Dunlap C."/>
            <person name="Arnold A.E."/>
            <person name="Porras-Alfaro A."/>
        </authorList>
    </citation>
    <scope>NUCLEOTIDE SEQUENCE [LARGE SCALE GENOMIC DNA]</scope>
    <source>
        <strain evidence="6 7">AZ0501</strain>
    </source>
</reference>
<gene>
    <name evidence="6" type="ORF">BZG36_03520</name>
</gene>
<dbReference type="InterPro" id="IPR010304">
    <property type="entry name" value="SMN_Tudor"/>
</dbReference>
<accession>A0A261XY16</accession>
<dbReference type="GO" id="GO:0006397">
    <property type="term" value="P:mRNA processing"/>
    <property type="evidence" value="ECO:0007669"/>
    <property type="project" value="InterPro"/>
</dbReference>
<dbReference type="SUPFAM" id="SSF63748">
    <property type="entry name" value="Tudor/PWWP/MBT"/>
    <property type="match status" value="1"/>
</dbReference>
<dbReference type="AlphaFoldDB" id="A0A261XY16"/>
<proteinExistence type="inferred from homology"/>
<feature type="compositionally biased region" description="Basic and acidic residues" evidence="4">
    <location>
        <begin position="162"/>
        <end position="177"/>
    </location>
</feature>
<evidence type="ECO:0000256" key="4">
    <source>
        <dbReference type="SAM" id="MobiDB-lite"/>
    </source>
</evidence>
<feature type="domain" description="Tudor" evidence="5">
    <location>
        <begin position="84"/>
        <end position="144"/>
    </location>
</feature>
<feature type="compositionally biased region" description="Basic and acidic residues" evidence="4">
    <location>
        <begin position="50"/>
        <end position="62"/>
    </location>
</feature>
<dbReference type="EMBL" id="MVBO01000095">
    <property type="protein sequence ID" value="OZJ03247.1"/>
    <property type="molecule type" value="Genomic_DNA"/>
</dbReference>
<dbReference type="InterPro" id="IPR002999">
    <property type="entry name" value="Tudor"/>
</dbReference>
<dbReference type="PROSITE" id="PS50304">
    <property type="entry name" value="TUDOR"/>
    <property type="match status" value="1"/>
</dbReference>
<protein>
    <recommendedName>
        <fullName evidence="5">Tudor domain-containing protein</fullName>
    </recommendedName>
</protein>
<comment type="subcellular location">
    <subcellularLocation>
        <location evidence="1">Nucleus</location>
        <location evidence="1">Cajal body</location>
    </subcellularLocation>
</comment>
<keyword evidence="7" id="KW-1185">Reference proteome</keyword>
<dbReference type="OrthoDB" id="79171at2759"/>
<dbReference type="CDD" id="cd21182">
    <property type="entry name" value="Tudor_SMN_SPF30-like"/>
    <property type="match status" value="1"/>
</dbReference>
<evidence type="ECO:0000256" key="1">
    <source>
        <dbReference type="ARBA" id="ARBA00004408"/>
    </source>
</evidence>
<dbReference type="GO" id="GO:0005737">
    <property type="term" value="C:cytoplasm"/>
    <property type="evidence" value="ECO:0007669"/>
    <property type="project" value="InterPro"/>
</dbReference>
<dbReference type="GO" id="GO:0003723">
    <property type="term" value="F:RNA binding"/>
    <property type="evidence" value="ECO:0007669"/>
    <property type="project" value="InterPro"/>
</dbReference>
<evidence type="ECO:0000313" key="6">
    <source>
        <dbReference type="EMBL" id="OZJ03247.1"/>
    </source>
</evidence>
<comment type="caution">
    <text evidence="6">The sequence shown here is derived from an EMBL/GenBank/DDBJ whole genome shotgun (WGS) entry which is preliminary data.</text>
</comment>
<evidence type="ECO:0000256" key="2">
    <source>
        <dbReference type="ARBA" id="ARBA00005371"/>
    </source>
</evidence>
<evidence type="ECO:0000256" key="3">
    <source>
        <dbReference type="ARBA" id="ARBA00023242"/>
    </source>
</evidence>
<dbReference type="SMART" id="SM00333">
    <property type="entry name" value="TUDOR"/>
    <property type="match status" value="1"/>
</dbReference>
<dbReference type="PANTHER" id="PTHR46297">
    <property type="entry name" value="ZINC FINGER CCCH-TYPE WITH G PATCH DOMAIN-CONTAINING PROTEIN"/>
    <property type="match status" value="1"/>
</dbReference>